<evidence type="ECO:0000256" key="1">
    <source>
        <dbReference type="ARBA" id="ARBA00022574"/>
    </source>
</evidence>
<dbReference type="InterPro" id="IPR019775">
    <property type="entry name" value="WD40_repeat_CS"/>
</dbReference>
<dbReference type="OrthoDB" id="538223at2759"/>
<sequence length="718" mass="80574">MAPLQTYSSALLFSPRQCLTRKVFQAEEPKWILEKPTVDEHWSPLMQTLEGGSPPDSIVFSPDSQSLASGLLDGIISVWDVRTGLLKHRLGAPTKQTLTKFPIAFSRGSRLLASARWGDEEIVIWDIAEGVPKHVIRCDTYIEDMEFSPDSRLLCAGNRFGIQTWYTETWVLAPPFRGCQTGWVSSLSFSRDSMFLASIGNKRLDIWHMPSASHQQSLPLDLEPDNPSGYLVQFSPDSQVLAACTRDMILIWDISSGSVTQRLEGHVGPLDSLKFSQDSKFLASASNDGLIRIWNTSTWTTIRTLQGEKLTLSHDGALFASVSSVLERQFIDGHISIWDMTSLTGEQGSNRQVDTLVWNPSLDEITFSADLKRAVSWSFHSPIMRFIDTSSGAIEKELSYPHEGSVIFSRDLNLFAWKHGFTFYIGETSSESIRHSQTYPANSLSFVADFSADSKHFTLYTFNGDITVLNLVTGKLATLPGIQDSDDRSLAVYIALSPCSRFLALSSASKVRIWDLKVPSQEPLIKRIKEKDVRFGKLAFSHNSKYLAALWTSLSSHHGGSTDWRPISASTQIWKIDTTALGQSLDVVNSDDTHMPITNLTFDSTSLWLDAAPRHPGQDREDRNVDQQLVSHTIDRQGFTFNSIPALSWIGFRGQNLLYLPTDFRPIYLNELMYDVDYVRHVAISRDLLPSPTTTIVVRSRTGRVWRIKLSDEEVCYV</sequence>
<dbReference type="AlphaFoldDB" id="A0A9W9KRR3"/>
<feature type="repeat" description="WD" evidence="3">
    <location>
        <begin position="263"/>
        <end position="304"/>
    </location>
</feature>
<keyword evidence="2" id="KW-0677">Repeat</keyword>
<dbReference type="InterPro" id="IPR001680">
    <property type="entry name" value="WD40_rpt"/>
</dbReference>
<evidence type="ECO:0008006" key="6">
    <source>
        <dbReference type="Google" id="ProtNLM"/>
    </source>
</evidence>
<dbReference type="InterPro" id="IPR011044">
    <property type="entry name" value="Quino_amine_DH_bsu"/>
</dbReference>
<dbReference type="Gene3D" id="2.130.10.10">
    <property type="entry name" value="YVTN repeat-like/Quinoprotein amine dehydrogenase"/>
    <property type="match status" value="3"/>
</dbReference>
<keyword evidence="1 3" id="KW-0853">WD repeat</keyword>
<gene>
    <name evidence="4" type="ORF">N7456_000271</name>
</gene>
<organism evidence="4 5">
    <name type="scientific">Penicillium angulare</name>
    <dbReference type="NCBI Taxonomy" id="116970"/>
    <lineage>
        <taxon>Eukaryota</taxon>
        <taxon>Fungi</taxon>
        <taxon>Dikarya</taxon>
        <taxon>Ascomycota</taxon>
        <taxon>Pezizomycotina</taxon>
        <taxon>Eurotiomycetes</taxon>
        <taxon>Eurotiomycetidae</taxon>
        <taxon>Eurotiales</taxon>
        <taxon>Aspergillaceae</taxon>
        <taxon>Penicillium</taxon>
    </lineage>
</organism>
<dbReference type="InterPro" id="IPR036322">
    <property type="entry name" value="WD40_repeat_dom_sf"/>
</dbReference>
<protein>
    <recommendedName>
        <fullName evidence="6">WD40 repeat-like protein</fullName>
    </recommendedName>
</protein>
<comment type="caution">
    <text evidence="4">The sequence shown here is derived from an EMBL/GenBank/DDBJ whole genome shotgun (WGS) entry which is preliminary data.</text>
</comment>
<evidence type="ECO:0000313" key="4">
    <source>
        <dbReference type="EMBL" id="KAJ5115923.1"/>
    </source>
</evidence>
<reference evidence="4" key="1">
    <citation type="submission" date="2022-11" db="EMBL/GenBank/DDBJ databases">
        <authorList>
            <person name="Petersen C."/>
        </authorList>
    </citation>
    <scope>NUCLEOTIDE SEQUENCE</scope>
    <source>
        <strain evidence="4">IBT 30069</strain>
    </source>
</reference>
<evidence type="ECO:0000256" key="2">
    <source>
        <dbReference type="ARBA" id="ARBA00022737"/>
    </source>
</evidence>
<dbReference type="SUPFAM" id="SSF50969">
    <property type="entry name" value="YVTN repeat-like/Quinoprotein amine dehydrogenase"/>
    <property type="match status" value="1"/>
</dbReference>
<evidence type="ECO:0000256" key="3">
    <source>
        <dbReference type="PROSITE-ProRule" id="PRU00221"/>
    </source>
</evidence>
<dbReference type="Proteomes" id="UP001149165">
    <property type="component" value="Unassembled WGS sequence"/>
</dbReference>
<dbReference type="PROSITE" id="PS50082">
    <property type="entry name" value="WD_REPEATS_2"/>
    <property type="match status" value="2"/>
</dbReference>
<evidence type="ECO:0000313" key="5">
    <source>
        <dbReference type="Proteomes" id="UP001149165"/>
    </source>
</evidence>
<dbReference type="Pfam" id="PF00400">
    <property type="entry name" value="WD40"/>
    <property type="match status" value="2"/>
</dbReference>
<reference evidence="4" key="2">
    <citation type="journal article" date="2023" name="IMA Fungus">
        <title>Comparative genomic study of the Penicillium genus elucidates a diverse pangenome and 15 lateral gene transfer events.</title>
        <authorList>
            <person name="Petersen C."/>
            <person name="Sorensen T."/>
            <person name="Nielsen M.R."/>
            <person name="Sondergaard T.E."/>
            <person name="Sorensen J.L."/>
            <person name="Fitzpatrick D.A."/>
            <person name="Frisvad J.C."/>
            <person name="Nielsen K.L."/>
        </authorList>
    </citation>
    <scope>NUCLEOTIDE SEQUENCE</scope>
    <source>
        <strain evidence="4">IBT 30069</strain>
    </source>
</reference>
<accession>A0A9W9KRR3</accession>
<dbReference type="PANTHER" id="PTHR44129">
    <property type="entry name" value="WD REPEAT-CONTAINING PROTEIN POP1"/>
    <property type="match status" value="1"/>
</dbReference>
<proteinExistence type="predicted"/>
<dbReference type="SMART" id="SM00320">
    <property type="entry name" value="WD40"/>
    <property type="match status" value="7"/>
</dbReference>
<dbReference type="SUPFAM" id="SSF50978">
    <property type="entry name" value="WD40 repeat-like"/>
    <property type="match status" value="1"/>
</dbReference>
<dbReference type="PROSITE" id="PS00678">
    <property type="entry name" value="WD_REPEATS_1"/>
    <property type="match status" value="2"/>
</dbReference>
<name>A0A9W9KRR3_9EURO</name>
<keyword evidence="5" id="KW-1185">Reference proteome</keyword>
<dbReference type="PROSITE" id="PS50294">
    <property type="entry name" value="WD_REPEATS_REGION"/>
    <property type="match status" value="1"/>
</dbReference>
<dbReference type="InterPro" id="IPR050349">
    <property type="entry name" value="WD_LIS1/nudF_dynein_reg"/>
</dbReference>
<dbReference type="InterPro" id="IPR015943">
    <property type="entry name" value="WD40/YVTN_repeat-like_dom_sf"/>
</dbReference>
<dbReference type="EMBL" id="JAPQKH010000001">
    <property type="protein sequence ID" value="KAJ5115923.1"/>
    <property type="molecule type" value="Genomic_DNA"/>
</dbReference>
<feature type="repeat" description="WD" evidence="3">
    <location>
        <begin position="57"/>
        <end position="89"/>
    </location>
</feature>